<keyword evidence="2" id="KW-1185">Reference proteome</keyword>
<evidence type="ECO:0000313" key="2">
    <source>
        <dbReference type="Proteomes" id="UP000185911"/>
    </source>
</evidence>
<name>A0A1Q8YGI3_9BURK</name>
<dbReference type="Proteomes" id="UP000185911">
    <property type="component" value="Unassembled WGS sequence"/>
</dbReference>
<dbReference type="AlphaFoldDB" id="A0A1Q8YGI3"/>
<sequence>MRQFCNAPQLMLSPFAPLLFSGITVWADYAFGGSGLHHG</sequence>
<protein>
    <submittedName>
        <fullName evidence="1">Uncharacterized protein</fullName>
    </submittedName>
</protein>
<organism evidence="1 2">
    <name type="scientific">Rhodoferax antarcticus ANT.BR</name>
    <dbReference type="NCBI Taxonomy" id="1111071"/>
    <lineage>
        <taxon>Bacteria</taxon>
        <taxon>Pseudomonadati</taxon>
        <taxon>Pseudomonadota</taxon>
        <taxon>Betaproteobacteria</taxon>
        <taxon>Burkholderiales</taxon>
        <taxon>Comamonadaceae</taxon>
        <taxon>Rhodoferax</taxon>
    </lineage>
</organism>
<dbReference type="EMBL" id="MSYM01000009">
    <property type="protein sequence ID" value="OLP07174.1"/>
    <property type="molecule type" value="Genomic_DNA"/>
</dbReference>
<proteinExistence type="predicted"/>
<reference evidence="1 2" key="1">
    <citation type="submission" date="2017-01" db="EMBL/GenBank/DDBJ databases">
        <title>Genome sequence of Rhodoferax antarcticus ANT.BR, a psychrophilic purple nonsulfur bacterium from an Antarctic microbial mat.</title>
        <authorList>
            <person name="Baker J."/>
            <person name="Riester C."/>
            <person name="Skinner B."/>
            <person name="Newell A."/>
            <person name="Swingley W."/>
            <person name="Madigan M."/>
            <person name="Jung D."/>
            <person name="Asao M."/>
            <person name="Chen M."/>
            <person name="Loughlin P."/>
            <person name="Pan H."/>
            <person name="Lin S."/>
            <person name="Li N."/>
            <person name="Shaw J."/>
            <person name="Prado M."/>
            <person name="Sherman C."/>
            <person name="Li X."/>
            <person name="Tang J."/>
            <person name="Blankenship R."/>
            <person name="Zhao T."/>
            <person name="Touchman J."/>
            <person name="Sattley M."/>
        </authorList>
    </citation>
    <scope>NUCLEOTIDE SEQUENCE [LARGE SCALE GENOMIC DNA]</scope>
    <source>
        <strain evidence="1 2">ANT.BR</strain>
    </source>
</reference>
<evidence type="ECO:0000313" key="1">
    <source>
        <dbReference type="EMBL" id="OLP07174.1"/>
    </source>
</evidence>
<gene>
    <name evidence="1" type="ORF">BLL52_1461</name>
</gene>
<accession>A0A1Q8YGI3</accession>
<comment type="caution">
    <text evidence="1">The sequence shown here is derived from an EMBL/GenBank/DDBJ whole genome shotgun (WGS) entry which is preliminary data.</text>
</comment>